<name>A0A542Y9W3_9MICO</name>
<evidence type="ECO:0000256" key="1">
    <source>
        <dbReference type="SAM" id="Phobius"/>
    </source>
</evidence>
<reference evidence="2 3" key="1">
    <citation type="submission" date="2019-06" db="EMBL/GenBank/DDBJ databases">
        <title>Sequencing the genomes of 1000 actinobacteria strains.</title>
        <authorList>
            <person name="Klenk H.-P."/>
        </authorList>
    </citation>
    <scope>NUCLEOTIDE SEQUENCE [LARGE SCALE GENOMIC DNA]</scope>
    <source>
        <strain evidence="2 3">DSM 8803</strain>
    </source>
</reference>
<dbReference type="AlphaFoldDB" id="A0A542Y9W3"/>
<dbReference type="EMBL" id="VFON01000001">
    <property type="protein sequence ID" value="TQL44869.1"/>
    <property type="molecule type" value="Genomic_DNA"/>
</dbReference>
<dbReference type="RefSeq" id="WP_141887983.1">
    <property type="nucleotide sequence ID" value="NZ_BAAAUY010000018.1"/>
</dbReference>
<feature type="transmembrane region" description="Helical" evidence="1">
    <location>
        <begin position="78"/>
        <end position="100"/>
    </location>
</feature>
<feature type="transmembrane region" description="Helical" evidence="1">
    <location>
        <begin position="12"/>
        <end position="32"/>
    </location>
</feature>
<keyword evidence="1" id="KW-0472">Membrane</keyword>
<organism evidence="2 3">
    <name type="scientific">Leucobacter komagatae</name>
    <dbReference type="NCBI Taxonomy" id="55969"/>
    <lineage>
        <taxon>Bacteria</taxon>
        <taxon>Bacillati</taxon>
        <taxon>Actinomycetota</taxon>
        <taxon>Actinomycetes</taxon>
        <taxon>Micrococcales</taxon>
        <taxon>Microbacteriaceae</taxon>
        <taxon>Leucobacter</taxon>
    </lineage>
</organism>
<dbReference type="OrthoDB" id="5125396at2"/>
<proteinExistence type="predicted"/>
<protein>
    <submittedName>
        <fullName evidence="2">Uncharacterized protein</fullName>
    </submittedName>
</protein>
<comment type="caution">
    <text evidence="2">The sequence shown here is derived from an EMBL/GenBank/DDBJ whole genome shotgun (WGS) entry which is preliminary data.</text>
</comment>
<accession>A0A542Y9W3</accession>
<keyword evidence="1" id="KW-1133">Transmembrane helix</keyword>
<gene>
    <name evidence="2" type="ORF">FB468_2940</name>
</gene>
<dbReference type="Proteomes" id="UP000319094">
    <property type="component" value="Unassembled WGS sequence"/>
</dbReference>
<feature type="transmembrane region" description="Helical" evidence="1">
    <location>
        <begin position="38"/>
        <end position="57"/>
    </location>
</feature>
<evidence type="ECO:0000313" key="3">
    <source>
        <dbReference type="Proteomes" id="UP000319094"/>
    </source>
</evidence>
<keyword evidence="3" id="KW-1185">Reference proteome</keyword>
<evidence type="ECO:0000313" key="2">
    <source>
        <dbReference type="EMBL" id="TQL44869.1"/>
    </source>
</evidence>
<sequence>MHAASRLPHVVRGTTAAAVATFVALFSHVLAGGAMPEPLGICVPFVLSLLVSVLLAGRKLSLTRLSLSVIASQTLFHTLFVLGAPSAGGAGAGAAGGAVMSGHQHHGQMMMPPAAGSSAMTDHTAMLIQGDAVMWLSHLAGAAVTILFLYRGEQTIHQLRALAERFIAWAQHGLAAPLRVPAVFRELPGRTGQPTTTAGWAVLTQLTASTRSLRGPPAVPGIAS</sequence>
<feature type="transmembrane region" description="Helical" evidence="1">
    <location>
        <begin position="132"/>
        <end position="150"/>
    </location>
</feature>
<keyword evidence="1" id="KW-0812">Transmembrane</keyword>